<sequence>MIVMINRFKIRNFDGHDCFRPVIPLSFVKSDTSYDQNKGVTHSIVKDPDSDNHRIISDVEIAMSDSPEVTSLFTREHRMALRNKLMNQPHSPVHPAGVTDDDLIKLATPALEMDERLDLAKSRSQQFFDNATDKVLDDVISKSKSSPAAPDVSTPE</sequence>
<accession>A0A8F5RCT3</accession>
<protein>
    <submittedName>
        <fullName evidence="1">Uncharacterized protein</fullName>
    </submittedName>
</protein>
<proteinExistence type="predicted"/>
<evidence type="ECO:0000313" key="1">
    <source>
        <dbReference type="EMBL" id="QXN75323.1"/>
    </source>
</evidence>
<dbReference type="EMBL" id="MZ089811">
    <property type="protein sequence ID" value="QXN75323.1"/>
    <property type="molecule type" value="Genomic_DNA"/>
</dbReference>
<reference evidence="1" key="1">
    <citation type="submission" date="2021-04" db="EMBL/GenBank/DDBJ databases">
        <title>Genomes of microviruses identified in yellow-bellied marmot fecal samples.</title>
        <authorList>
            <person name="Varsani A."/>
            <person name="Kraberger S."/>
            <person name="Chatterjee A."/>
            <person name="Richet C."/>
            <person name="Fontenele R.S."/>
            <person name="Schmidlin K."/>
            <person name="Blumstein D.T."/>
        </authorList>
    </citation>
    <scope>NUCLEOTIDE SEQUENCE</scope>
    <source>
        <strain evidence="1">Mar65</strain>
    </source>
</reference>
<name>A0A8F5RCT3_9VIRU</name>
<organism evidence="1">
    <name type="scientific">Microvirus mar65</name>
    <dbReference type="NCBI Taxonomy" id="2851202"/>
    <lineage>
        <taxon>Viruses</taxon>
        <taxon>Monodnaviria</taxon>
        <taxon>Sangervirae</taxon>
        <taxon>Phixviricota</taxon>
        <taxon>Malgrandaviricetes</taxon>
        <taxon>Petitvirales</taxon>
        <taxon>Microviridae</taxon>
    </lineage>
</organism>